<accession>A0A1I8A6C4</accession>
<dbReference type="WBParaSite" id="L893_g33313.t1">
    <property type="protein sequence ID" value="L893_g33313.t1"/>
    <property type="gene ID" value="L893_g33313"/>
</dbReference>
<name>A0A1I8A6C4_9BILA</name>
<organism evidence="1 2">
    <name type="scientific">Steinernema glaseri</name>
    <dbReference type="NCBI Taxonomy" id="37863"/>
    <lineage>
        <taxon>Eukaryota</taxon>
        <taxon>Metazoa</taxon>
        <taxon>Ecdysozoa</taxon>
        <taxon>Nematoda</taxon>
        <taxon>Chromadorea</taxon>
        <taxon>Rhabditida</taxon>
        <taxon>Tylenchina</taxon>
        <taxon>Panagrolaimomorpha</taxon>
        <taxon>Strongyloidoidea</taxon>
        <taxon>Steinernematidae</taxon>
        <taxon>Steinernema</taxon>
    </lineage>
</organism>
<dbReference type="AlphaFoldDB" id="A0A1I8A6C4"/>
<protein>
    <submittedName>
        <fullName evidence="2">Ribosomal protein L33</fullName>
    </submittedName>
</protein>
<dbReference type="Proteomes" id="UP000095287">
    <property type="component" value="Unplaced"/>
</dbReference>
<evidence type="ECO:0000313" key="1">
    <source>
        <dbReference type="Proteomes" id="UP000095287"/>
    </source>
</evidence>
<proteinExistence type="predicted"/>
<evidence type="ECO:0000313" key="2">
    <source>
        <dbReference type="WBParaSite" id="L893_g33313.t1"/>
    </source>
</evidence>
<sequence length="32" mass="3955">MERRTERMKSTRSRGLKLLITTYYPRNPSKKR</sequence>
<keyword evidence="1" id="KW-1185">Reference proteome</keyword>
<reference evidence="2" key="1">
    <citation type="submission" date="2016-11" db="UniProtKB">
        <authorList>
            <consortium name="WormBaseParasite"/>
        </authorList>
    </citation>
    <scope>IDENTIFICATION</scope>
</reference>